<dbReference type="PROSITE" id="PS01063">
    <property type="entry name" value="SIGMA70_ECF"/>
    <property type="match status" value="1"/>
</dbReference>
<evidence type="ECO:0000259" key="7">
    <source>
        <dbReference type="Pfam" id="PF04542"/>
    </source>
</evidence>
<dbReference type="GO" id="GO:0016987">
    <property type="term" value="F:sigma factor activity"/>
    <property type="evidence" value="ECO:0007669"/>
    <property type="project" value="UniProtKB-KW"/>
</dbReference>
<organism evidence="9 10">
    <name type="scientific">Dokdonia sinensis</name>
    <dbReference type="NCBI Taxonomy" id="2479847"/>
    <lineage>
        <taxon>Bacteria</taxon>
        <taxon>Pseudomonadati</taxon>
        <taxon>Bacteroidota</taxon>
        <taxon>Flavobacteriia</taxon>
        <taxon>Flavobacteriales</taxon>
        <taxon>Flavobacteriaceae</taxon>
        <taxon>Dokdonia</taxon>
    </lineage>
</organism>
<dbReference type="InterPro" id="IPR014284">
    <property type="entry name" value="RNA_pol_sigma-70_dom"/>
</dbReference>
<dbReference type="GO" id="GO:0003677">
    <property type="term" value="F:DNA binding"/>
    <property type="evidence" value="ECO:0007669"/>
    <property type="project" value="UniProtKB-KW"/>
</dbReference>
<evidence type="ECO:0000256" key="4">
    <source>
        <dbReference type="ARBA" id="ARBA00023125"/>
    </source>
</evidence>
<dbReference type="SUPFAM" id="SSF88946">
    <property type="entry name" value="Sigma2 domain of RNA polymerase sigma factors"/>
    <property type="match status" value="1"/>
</dbReference>
<comment type="caution">
    <text evidence="9">The sequence shown here is derived from an EMBL/GenBank/DDBJ whole genome shotgun (WGS) entry which is preliminary data.</text>
</comment>
<dbReference type="InterPro" id="IPR036388">
    <property type="entry name" value="WH-like_DNA-bd_sf"/>
</dbReference>
<reference evidence="9 10" key="1">
    <citation type="submission" date="2018-10" db="EMBL/GenBank/DDBJ databases">
        <title>Dokdonia luteus sp. nov., isolated from sea water.</title>
        <authorList>
            <person name="Zhou L.Y."/>
            <person name="Du Z.J."/>
        </authorList>
    </citation>
    <scope>NUCLEOTIDE SEQUENCE [LARGE SCALE GENOMIC DNA]</scope>
    <source>
        <strain evidence="9 10">SH27</strain>
    </source>
</reference>
<dbReference type="Pfam" id="PF04542">
    <property type="entry name" value="Sigma70_r2"/>
    <property type="match status" value="1"/>
</dbReference>
<feature type="domain" description="RNA polymerase sigma-70 region 2" evidence="7">
    <location>
        <begin position="24"/>
        <end position="90"/>
    </location>
</feature>
<keyword evidence="5 6" id="KW-0804">Transcription</keyword>
<dbReference type="Gene3D" id="1.10.10.10">
    <property type="entry name" value="Winged helix-like DNA-binding domain superfamily/Winged helix DNA-binding domain"/>
    <property type="match status" value="1"/>
</dbReference>
<evidence type="ECO:0000256" key="3">
    <source>
        <dbReference type="ARBA" id="ARBA00023082"/>
    </source>
</evidence>
<dbReference type="Proteomes" id="UP000281985">
    <property type="component" value="Unassembled WGS sequence"/>
</dbReference>
<evidence type="ECO:0000259" key="8">
    <source>
        <dbReference type="Pfam" id="PF08281"/>
    </source>
</evidence>
<protein>
    <recommendedName>
        <fullName evidence="6">RNA polymerase sigma factor</fullName>
    </recommendedName>
</protein>
<dbReference type="CDD" id="cd06171">
    <property type="entry name" value="Sigma70_r4"/>
    <property type="match status" value="1"/>
</dbReference>
<dbReference type="InterPro" id="IPR013324">
    <property type="entry name" value="RNA_pol_sigma_r3/r4-like"/>
</dbReference>
<dbReference type="NCBIfam" id="TIGR02937">
    <property type="entry name" value="sigma70-ECF"/>
    <property type="match status" value="1"/>
</dbReference>
<keyword evidence="4 6" id="KW-0238">DNA-binding</keyword>
<dbReference type="AlphaFoldDB" id="A0A3M0GH89"/>
<keyword evidence="10" id="KW-1185">Reference proteome</keyword>
<evidence type="ECO:0000256" key="5">
    <source>
        <dbReference type="ARBA" id="ARBA00023163"/>
    </source>
</evidence>
<dbReference type="RefSeq" id="WP_121915826.1">
    <property type="nucleotide sequence ID" value="NZ_REFV01000001.1"/>
</dbReference>
<dbReference type="SUPFAM" id="SSF88659">
    <property type="entry name" value="Sigma3 and sigma4 domains of RNA polymerase sigma factors"/>
    <property type="match status" value="1"/>
</dbReference>
<evidence type="ECO:0000313" key="9">
    <source>
        <dbReference type="EMBL" id="RMB64030.1"/>
    </source>
</evidence>
<sequence>MTHQDDQYFIDQTLGGDTQAFATLIERHKGLVFTLCLRMLKQREEAEEVAQDVFVKSFQKLSTFGGRSKFSTWLYRITYNRCLDTLSRKRNQPTHQAYDLNDDITADGIANVLEQMEAREFTAQISECIQELPETEAFLVTLFYLEEQSLKEIASVTGLKENHVKVKLYRSRKKLYEIITSKLPNLSAHYGN</sequence>
<dbReference type="Gene3D" id="1.10.1740.10">
    <property type="match status" value="1"/>
</dbReference>
<feature type="domain" description="RNA polymerase sigma factor 70 region 4 type 2" evidence="8">
    <location>
        <begin position="124"/>
        <end position="175"/>
    </location>
</feature>
<dbReference type="InterPro" id="IPR039425">
    <property type="entry name" value="RNA_pol_sigma-70-like"/>
</dbReference>
<dbReference type="GO" id="GO:0006352">
    <property type="term" value="P:DNA-templated transcription initiation"/>
    <property type="evidence" value="ECO:0007669"/>
    <property type="project" value="InterPro"/>
</dbReference>
<accession>A0A3M0GH89</accession>
<gene>
    <name evidence="9" type="ORF">EAX61_01220</name>
</gene>
<evidence type="ECO:0000256" key="2">
    <source>
        <dbReference type="ARBA" id="ARBA00023015"/>
    </source>
</evidence>
<dbReference type="OrthoDB" id="1027298at2"/>
<comment type="similarity">
    <text evidence="1 6">Belongs to the sigma-70 factor family. ECF subfamily.</text>
</comment>
<dbReference type="InterPro" id="IPR013325">
    <property type="entry name" value="RNA_pol_sigma_r2"/>
</dbReference>
<evidence type="ECO:0000256" key="1">
    <source>
        <dbReference type="ARBA" id="ARBA00010641"/>
    </source>
</evidence>
<evidence type="ECO:0000256" key="6">
    <source>
        <dbReference type="RuleBase" id="RU000716"/>
    </source>
</evidence>
<dbReference type="Pfam" id="PF08281">
    <property type="entry name" value="Sigma70_r4_2"/>
    <property type="match status" value="1"/>
</dbReference>
<dbReference type="InterPro" id="IPR013249">
    <property type="entry name" value="RNA_pol_sigma70_r4_t2"/>
</dbReference>
<keyword evidence="3 6" id="KW-0731">Sigma factor</keyword>
<name>A0A3M0GH89_9FLAO</name>
<dbReference type="InterPro" id="IPR000838">
    <property type="entry name" value="RNA_pol_sigma70_ECF_CS"/>
</dbReference>
<dbReference type="InterPro" id="IPR007627">
    <property type="entry name" value="RNA_pol_sigma70_r2"/>
</dbReference>
<dbReference type="PANTHER" id="PTHR43133">
    <property type="entry name" value="RNA POLYMERASE ECF-TYPE SIGMA FACTO"/>
    <property type="match status" value="1"/>
</dbReference>
<dbReference type="PANTHER" id="PTHR43133:SF8">
    <property type="entry name" value="RNA POLYMERASE SIGMA FACTOR HI_1459-RELATED"/>
    <property type="match status" value="1"/>
</dbReference>
<evidence type="ECO:0000313" key="10">
    <source>
        <dbReference type="Proteomes" id="UP000281985"/>
    </source>
</evidence>
<keyword evidence="2 6" id="KW-0805">Transcription regulation</keyword>
<proteinExistence type="inferred from homology"/>
<dbReference type="EMBL" id="REFV01000001">
    <property type="protein sequence ID" value="RMB64030.1"/>
    <property type="molecule type" value="Genomic_DNA"/>
</dbReference>